<dbReference type="eggNOG" id="KOG3659">
    <property type="taxonomic scope" value="Eukaryota"/>
</dbReference>
<keyword evidence="4 7" id="KW-1133">Transmembrane helix</keyword>
<evidence type="ECO:0000256" key="4">
    <source>
        <dbReference type="ARBA" id="ARBA00022989"/>
    </source>
</evidence>
<dbReference type="AlphaFoldDB" id="A0A0D3IC30"/>
<protein>
    <recommendedName>
        <fullName evidence="10">Transporter</fullName>
    </recommendedName>
</protein>
<dbReference type="PANTHER" id="PTHR11616">
    <property type="entry name" value="SODIUM/CHLORIDE DEPENDENT TRANSPORTER"/>
    <property type="match status" value="1"/>
</dbReference>
<feature type="transmembrane region" description="Helical" evidence="7">
    <location>
        <begin position="68"/>
        <end position="89"/>
    </location>
</feature>
<keyword evidence="9" id="KW-1185">Reference proteome</keyword>
<feature type="transmembrane region" description="Helical" evidence="7">
    <location>
        <begin position="310"/>
        <end position="332"/>
    </location>
</feature>
<evidence type="ECO:0000256" key="3">
    <source>
        <dbReference type="ARBA" id="ARBA00022692"/>
    </source>
</evidence>
<evidence type="ECO:0000256" key="2">
    <source>
        <dbReference type="ARBA" id="ARBA00022448"/>
    </source>
</evidence>
<dbReference type="GO" id="GO:0035725">
    <property type="term" value="P:sodium ion transmembrane transport"/>
    <property type="evidence" value="ECO:0007669"/>
    <property type="project" value="TreeGrafter"/>
</dbReference>
<dbReference type="HOGENOM" id="CLU_006855_3_3_1"/>
<feature type="region of interest" description="Disordered" evidence="6">
    <location>
        <begin position="160"/>
        <end position="181"/>
    </location>
</feature>
<evidence type="ECO:0000256" key="5">
    <source>
        <dbReference type="ARBA" id="ARBA00023136"/>
    </source>
</evidence>
<feature type="region of interest" description="Disordered" evidence="6">
    <location>
        <begin position="547"/>
        <end position="569"/>
    </location>
</feature>
<evidence type="ECO:0000256" key="1">
    <source>
        <dbReference type="ARBA" id="ARBA00004141"/>
    </source>
</evidence>
<dbReference type="InterPro" id="IPR000175">
    <property type="entry name" value="Na/ntran_symport"/>
</dbReference>
<organism evidence="8 9">
    <name type="scientific">Emiliania huxleyi (strain CCMP1516)</name>
    <dbReference type="NCBI Taxonomy" id="280463"/>
    <lineage>
        <taxon>Eukaryota</taxon>
        <taxon>Haptista</taxon>
        <taxon>Haptophyta</taxon>
        <taxon>Prymnesiophyceae</taxon>
        <taxon>Isochrysidales</taxon>
        <taxon>Noelaerhabdaceae</taxon>
        <taxon>Emiliania</taxon>
    </lineage>
</organism>
<dbReference type="GO" id="GO:0005886">
    <property type="term" value="C:plasma membrane"/>
    <property type="evidence" value="ECO:0007669"/>
    <property type="project" value="TreeGrafter"/>
</dbReference>
<feature type="transmembrane region" description="Helical" evidence="7">
    <location>
        <begin position="248"/>
        <end position="268"/>
    </location>
</feature>
<dbReference type="InterPro" id="IPR037272">
    <property type="entry name" value="SNS_sf"/>
</dbReference>
<reference evidence="9" key="1">
    <citation type="journal article" date="2013" name="Nature">
        <title>Pan genome of the phytoplankton Emiliania underpins its global distribution.</title>
        <authorList>
            <person name="Read B.A."/>
            <person name="Kegel J."/>
            <person name="Klute M.J."/>
            <person name="Kuo A."/>
            <person name="Lefebvre S.C."/>
            <person name="Maumus F."/>
            <person name="Mayer C."/>
            <person name="Miller J."/>
            <person name="Monier A."/>
            <person name="Salamov A."/>
            <person name="Young J."/>
            <person name="Aguilar M."/>
            <person name="Claverie J.M."/>
            <person name="Frickenhaus S."/>
            <person name="Gonzalez K."/>
            <person name="Herman E.K."/>
            <person name="Lin Y.C."/>
            <person name="Napier J."/>
            <person name="Ogata H."/>
            <person name="Sarno A.F."/>
            <person name="Shmutz J."/>
            <person name="Schroeder D."/>
            <person name="de Vargas C."/>
            <person name="Verret F."/>
            <person name="von Dassow P."/>
            <person name="Valentin K."/>
            <person name="Van de Peer Y."/>
            <person name="Wheeler G."/>
            <person name="Dacks J.B."/>
            <person name="Delwiche C.F."/>
            <person name="Dyhrman S.T."/>
            <person name="Glockner G."/>
            <person name="John U."/>
            <person name="Richards T."/>
            <person name="Worden A.Z."/>
            <person name="Zhang X."/>
            <person name="Grigoriev I.V."/>
            <person name="Allen A.E."/>
            <person name="Bidle K."/>
            <person name="Borodovsky M."/>
            <person name="Bowler C."/>
            <person name="Brownlee C."/>
            <person name="Cock J.M."/>
            <person name="Elias M."/>
            <person name="Gladyshev V.N."/>
            <person name="Groth M."/>
            <person name="Guda C."/>
            <person name="Hadaegh A."/>
            <person name="Iglesias-Rodriguez M.D."/>
            <person name="Jenkins J."/>
            <person name="Jones B.M."/>
            <person name="Lawson T."/>
            <person name="Leese F."/>
            <person name="Lindquist E."/>
            <person name="Lobanov A."/>
            <person name="Lomsadze A."/>
            <person name="Malik S.B."/>
            <person name="Marsh M.E."/>
            <person name="Mackinder L."/>
            <person name="Mock T."/>
            <person name="Mueller-Roeber B."/>
            <person name="Pagarete A."/>
            <person name="Parker M."/>
            <person name="Probert I."/>
            <person name="Quesneville H."/>
            <person name="Raines C."/>
            <person name="Rensing S.A."/>
            <person name="Riano-Pachon D.M."/>
            <person name="Richier S."/>
            <person name="Rokitta S."/>
            <person name="Shiraiwa Y."/>
            <person name="Soanes D.M."/>
            <person name="van der Giezen M."/>
            <person name="Wahlund T.M."/>
            <person name="Williams B."/>
            <person name="Wilson W."/>
            <person name="Wolfe G."/>
            <person name="Wurch L.L."/>
        </authorList>
    </citation>
    <scope>NUCLEOTIDE SEQUENCE</scope>
</reference>
<proteinExistence type="predicted"/>
<feature type="transmembrane region" description="Helical" evidence="7">
    <location>
        <begin position="217"/>
        <end position="236"/>
    </location>
</feature>
<dbReference type="RefSeq" id="XP_005761244.1">
    <property type="nucleotide sequence ID" value="XM_005761187.1"/>
</dbReference>
<dbReference type="PROSITE" id="PS50267">
    <property type="entry name" value="NA_NEUROTRAN_SYMP_3"/>
    <property type="match status" value="1"/>
</dbReference>
<feature type="transmembrane region" description="Helical" evidence="7">
    <location>
        <begin position="353"/>
        <end position="373"/>
    </location>
</feature>
<dbReference type="KEGG" id="ehx:EMIHUDRAFT_217075"/>
<accession>A0A0D3IC30</accession>
<dbReference type="SUPFAM" id="SSF161070">
    <property type="entry name" value="SNF-like"/>
    <property type="match status" value="1"/>
</dbReference>
<feature type="transmembrane region" description="Helical" evidence="7">
    <location>
        <begin position="421"/>
        <end position="441"/>
    </location>
</feature>
<evidence type="ECO:0000256" key="6">
    <source>
        <dbReference type="SAM" id="MobiDB-lite"/>
    </source>
</evidence>
<dbReference type="PANTHER" id="PTHR11616:SF240">
    <property type="entry name" value="BLOATED TUBULES, ISOFORM B-RELATED"/>
    <property type="match status" value="1"/>
</dbReference>
<dbReference type="EnsemblProtists" id="EOD08815">
    <property type="protein sequence ID" value="EOD08815"/>
    <property type="gene ID" value="EMIHUDRAFT_217075"/>
</dbReference>
<feature type="region of interest" description="Disordered" evidence="6">
    <location>
        <begin position="1"/>
        <end position="31"/>
    </location>
</feature>
<dbReference type="PaxDb" id="2903-EOD08815"/>
<keyword evidence="5 7" id="KW-0472">Membrane</keyword>
<keyword evidence="2" id="KW-0813">Transport</keyword>
<dbReference type="eggNOG" id="KOG3660">
    <property type="taxonomic scope" value="Eukaryota"/>
</dbReference>
<reference evidence="8" key="2">
    <citation type="submission" date="2024-10" db="UniProtKB">
        <authorList>
            <consortium name="EnsemblProtists"/>
        </authorList>
    </citation>
    <scope>IDENTIFICATION</scope>
</reference>
<dbReference type="Proteomes" id="UP000013827">
    <property type="component" value="Unassembled WGS sequence"/>
</dbReference>
<sequence>MPELARDEQQNSPARASAHAAEATDGKPRSRWSSHTTFLLASIGSAIGFGNVWRFPMMAYSYGGGAFMLPYLIALFFAAIPMVVLEFALGQRLQRGHVALVAHIAPRWEGLGWATVVGTFLSAQYYQTLLAYCLVYLVNAFRDPQPWAVEEAARSLSESSSSLDGAEASSGLQPGSGEAGGETEADAALAAVRSFWREEVLQVSSGVAETGGLVGPLYALVWAVVCLGACDGASSIGALNKLLMPMPFAVLAAFFARAVTLPGAGAGIRTLFSPDFAAICEPLESLVQSGPALAFQVFPIAMGLMPLPQLWAALFFLMLLNLGISSAVSMTSPLTTALCERLGTTARRVAPPLHLLGFVSGLIYVSRAGTYWLTLSDHFVPMFLTIVVGLSQCLLVSLAYGARRLLESLPPEDQRLAPWWAFCWQWLLPATLSLLLLAQVIHEGSSPFGGFPGWALAVGWVYSLGPLLLVPLFYCAHARAHGGRRGGGVMGAVRAGLELGAVRARARTSSSAVPEVSRVALASNEMSRVAPPVDEDLFSVVVLTESERPGAAPQSEPDHAKGSNEMADG</sequence>
<feature type="transmembrane region" description="Helical" evidence="7">
    <location>
        <begin position="379"/>
        <end position="400"/>
    </location>
</feature>
<evidence type="ECO:0000313" key="9">
    <source>
        <dbReference type="Proteomes" id="UP000013827"/>
    </source>
</evidence>
<evidence type="ECO:0000313" key="8">
    <source>
        <dbReference type="EnsemblProtists" id="EOD08815"/>
    </source>
</evidence>
<dbReference type="PRINTS" id="PR00176">
    <property type="entry name" value="NANEUSMPORT"/>
</dbReference>
<comment type="subcellular location">
    <subcellularLocation>
        <location evidence="1">Membrane</location>
        <topology evidence="1">Multi-pass membrane protein</topology>
    </subcellularLocation>
</comment>
<feature type="transmembrane region" description="Helical" evidence="7">
    <location>
        <begin position="110"/>
        <end position="138"/>
    </location>
</feature>
<feature type="transmembrane region" description="Helical" evidence="7">
    <location>
        <begin position="453"/>
        <end position="475"/>
    </location>
</feature>
<name>A0A0D3IC30_EMIH1</name>
<evidence type="ECO:0008006" key="10">
    <source>
        <dbReference type="Google" id="ProtNLM"/>
    </source>
</evidence>
<feature type="compositionally biased region" description="Low complexity" evidence="6">
    <location>
        <begin position="160"/>
        <end position="172"/>
    </location>
</feature>
<keyword evidence="3 7" id="KW-0812">Transmembrane</keyword>
<dbReference type="Pfam" id="PF00209">
    <property type="entry name" value="SNF"/>
    <property type="match status" value="2"/>
</dbReference>
<feature type="transmembrane region" description="Helical" evidence="7">
    <location>
        <begin position="37"/>
        <end position="56"/>
    </location>
</feature>
<evidence type="ECO:0000256" key="7">
    <source>
        <dbReference type="SAM" id="Phobius"/>
    </source>
</evidence>
<dbReference type="GeneID" id="17255017"/>